<organism evidence="3 4">
    <name type="scientific">Pichia inconspicua</name>
    <dbReference type="NCBI Taxonomy" id="52247"/>
    <lineage>
        <taxon>Eukaryota</taxon>
        <taxon>Fungi</taxon>
        <taxon>Dikarya</taxon>
        <taxon>Ascomycota</taxon>
        <taxon>Saccharomycotina</taxon>
        <taxon>Pichiomycetes</taxon>
        <taxon>Pichiales</taxon>
        <taxon>Pichiaceae</taxon>
        <taxon>Pichia</taxon>
    </lineage>
</organism>
<dbReference type="Gene3D" id="1.25.40.10">
    <property type="entry name" value="Tetratricopeptide repeat domain"/>
    <property type="match status" value="2"/>
</dbReference>
<dbReference type="EMBL" id="SELW01000580">
    <property type="protein sequence ID" value="TID20377.1"/>
    <property type="molecule type" value="Genomic_DNA"/>
</dbReference>
<protein>
    <recommendedName>
        <fullName evidence="5">Activator of C kinase protein 1</fullName>
    </recommendedName>
</protein>
<dbReference type="OrthoDB" id="272077at2759"/>
<dbReference type="PANTHER" id="PTHR46430:SF1">
    <property type="entry name" value="CHITIN SYNTHASE REGULATOR SKT5-RELATED"/>
    <property type="match status" value="1"/>
</dbReference>
<evidence type="ECO:0000313" key="4">
    <source>
        <dbReference type="Proteomes" id="UP000307173"/>
    </source>
</evidence>
<dbReference type="SMART" id="SM00671">
    <property type="entry name" value="SEL1"/>
    <property type="match status" value="7"/>
</dbReference>
<dbReference type="Proteomes" id="UP000307173">
    <property type="component" value="Unassembled WGS sequence"/>
</dbReference>
<feature type="region of interest" description="Disordered" evidence="2">
    <location>
        <begin position="64"/>
        <end position="99"/>
    </location>
</feature>
<dbReference type="AlphaFoldDB" id="A0A4T0WY92"/>
<evidence type="ECO:0000313" key="3">
    <source>
        <dbReference type="EMBL" id="TID20377.1"/>
    </source>
</evidence>
<dbReference type="InterPro" id="IPR006597">
    <property type="entry name" value="Sel1-like"/>
</dbReference>
<sequence>MTHPYRQQLSNSLGEDINVVNQNDYKILPHQILADQSQRKNPHPFLRNLPADVSKSLESLHLSSAPTTPINKSFDNESTVSKDTSISPDSLNVTNNTNTNNTNITNGIRKMLTDTHDSPIQDYFEKAVHRSMASETENARPRKRSNSVANLIHPVLHSNPDPESNPSQEPNPVNHLPIEDSIEMYRQNAKKTKDPQTLLIFAQILIKTALMKNDNKLTQRERDKYIDEAHSALKKAAKAGLTEAQYYLGDAFSVGLFNKGKPDLSKSLMHFESAGKSRHAESAYRTAICYKKGWGCTRDARKVVKYLEIAAMNNHPVAMMEYGIYAFHGLMSFPDDVNTKKQGISWLRRATESATELSCGAPYELALIYMNGFKDIVIPDTKYAIKLLFKAANLGHAKSASMLGKFYEIGDIVEQNADLSIHFYNMGATLGDVDGMMGLCSWYFVGSSNLQQDYNEAFAWALRAADLKHVKAMLLLEKFYTMGLGCEKNIKLANYWAELAKSQNKK</sequence>
<dbReference type="InterPro" id="IPR011990">
    <property type="entry name" value="TPR-like_helical_dom_sf"/>
</dbReference>
<dbReference type="SUPFAM" id="SSF81901">
    <property type="entry name" value="HCP-like"/>
    <property type="match status" value="2"/>
</dbReference>
<feature type="region of interest" description="Disordered" evidence="2">
    <location>
        <begin position="154"/>
        <end position="173"/>
    </location>
</feature>
<evidence type="ECO:0000256" key="2">
    <source>
        <dbReference type="SAM" id="MobiDB-lite"/>
    </source>
</evidence>
<feature type="compositionally biased region" description="Polar residues" evidence="2">
    <location>
        <begin position="161"/>
        <end position="171"/>
    </location>
</feature>
<name>A0A4T0WY92_9ASCO</name>
<evidence type="ECO:0000256" key="1">
    <source>
        <dbReference type="ARBA" id="ARBA00022737"/>
    </source>
</evidence>
<dbReference type="STRING" id="52247.A0A4T0WY92"/>
<accession>A0A4T0WY92</accession>
<feature type="compositionally biased region" description="Polar residues" evidence="2">
    <location>
        <begin position="64"/>
        <end position="91"/>
    </location>
</feature>
<evidence type="ECO:0008006" key="5">
    <source>
        <dbReference type="Google" id="ProtNLM"/>
    </source>
</evidence>
<keyword evidence="1" id="KW-0677">Repeat</keyword>
<keyword evidence="4" id="KW-1185">Reference proteome</keyword>
<dbReference type="PANTHER" id="PTHR46430">
    <property type="entry name" value="PROTEIN SKT5-RELATED"/>
    <property type="match status" value="1"/>
</dbReference>
<dbReference type="Pfam" id="PF08238">
    <property type="entry name" value="Sel1"/>
    <property type="match status" value="7"/>
</dbReference>
<reference evidence="3 4" key="1">
    <citation type="journal article" date="2019" name="Front. Genet.">
        <title>Whole-Genome Sequencing of the Opportunistic Yeast Pathogen Candida inconspicua Uncovers Its Hybrid Origin.</title>
        <authorList>
            <person name="Mixao V."/>
            <person name="Hansen A.P."/>
            <person name="Saus E."/>
            <person name="Boekhout T."/>
            <person name="Lass-Florl C."/>
            <person name="Gabaldon T."/>
        </authorList>
    </citation>
    <scope>NUCLEOTIDE SEQUENCE [LARGE SCALE GENOMIC DNA]</scope>
    <source>
        <strain evidence="3 4">CBS 180</strain>
    </source>
</reference>
<comment type="caution">
    <text evidence="3">The sequence shown here is derived from an EMBL/GenBank/DDBJ whole genome shotgun (WGS) entry which is preliminary data.</text>
</comment>
<proteinExistence type="predicted"/>
<gene>
    <name evidence="3" type="ORF">CANINC_003622</name>
</gene>
<dbReference type="InterPro" id="IPR051726">
    <property type="entry name" value="Chitin_Synth_Reg"/>
</dbReference>